<keyword evidence="2" id="KW-1185">Reference proteome</keyword>
<dbReference type="GO" id="GO:0016627">
    <property type="term" value="F:oxidoreductase activity, acting on the CH-CH group of donors"/>
    <property type="evidence" value="ECO:0007669"/>
    <property type="project" value="InterPro"/>
</dbReference>
<sequence length="110" mass="11946">MIFLTCRCVFMLNELSHGGDAKNLETAAIWQPDGSFILNTPNPGARKFISPSIPLEGIRRIALVFARLIVEEQDKGFVHLLCQLVMGNRCAKECSLASAGNGRGMSVGPQ</sequence>
<gene>
    <name evidence="1" type="ORF">BDV33DRAFT_186280</name>
</gene>
<evidence type="ECO:0000313" key="2">
    <source>
        <dbReference type="Proteomes" id="UP000326799"/>
    </source>
</evidence>
<organism evidence="1 2">
    <name type="scientific">Aspergillus novoparasiticus</name>
    <dbReference type="NCBI Taxonomy" id="986946"/>
    <lineage>
        <taxon>Eukaryota</taxon>
        <taxon>Fungi</taxon>
        <taxon>Dikarya</taxon>
        <taxon>Ascomycota</taxon>
        <taxon>Pezizomycotina</taxon>
        <taxon>Eurotiomycetes</taxon>
        <taxon>Eurotiomycetidae</taxon>
        <taxon>Eurotiales</taxon>
        <taxon>Aspergillaceae</taxon>
        <taxon>Aspergillus</taxon>
        <taxon>Aspergillus subgen. Circumdati</taxon>
    </lineage>
</organism>
<protein>
    <submittedName>
        <fullName evidence="1">Uncharacterized protein</fullName>
    </submittedName>
</protein>
<dbReference type="InterPro" id="IPR046373">
    <property type="entry name" value="Acyl-CoA_Oxase/DH_mid-dom_sf"/>
</dbReference>
<dbReference type="AlphaFoldDB" id="A0A5N6E5X2"/>
<dbReference type="SUPFAM" id="SSF56645">
    <property type="entry name" value="Acyl-CoA dehydrogenase NM domain-like"/>
    <property type="match status" value="1"/>
</dbReference>
<proteinExistence type="predicted"/>
<accession>A0A5N6E5X2</accession>
<evidence type="ECO:0000313" key="1">
    <source>
        <dbReference type="EMBL" id="KAB8212709.1"/>
    </source>
</evidence>
<reference evidence="1 2" key="1">
    <citation type="submission" date="2019-04" db="EMBL/GenBank/DDBJ databases">
        <title>Fungal friends and foes A comparative genomics study of 23 Aspergillus species from section Flavi.</title>
        <authorList>
            <consortium name="DOE Joint Genome Institute"/>
            <person name="Kjaerbolling I."/>
            <person name="Vesth T.C."/>
            <person name="Frisvad J.C."/>
            <person name="Nybo J.L."/>
            <person name="Theobald S."/>
            <person name="Kildgaard S."/>
            <person name="Petersen T.I."/>
            <person name="Kuo A."/>
            <person name="Sato A."/>
            <person name="Lyhne E.K."/>
            <person name="Kogle M.E."/>
            <person name="Wiebenga A."/>
            <person name="Kun R.S."/>
            <person name="Lubbers R.J."/>
            <person name="Makela M.R."/>
            <person name="Barry K."/>
            <person name="Chovatia M."/>
            <person name="Clum A."/>
            <person name="Daum C."/>
            <person name="Haridas S."/>
            <person name="He G."/>
            <person name="LaButti K."/>
            <person name="Lipzen A."/>
            <person name="Mondo S."/>
            <person name="Pangilinan J."/>
            <person name="Riley R."/>
            <person name="Salamov A."/>
            <person name="Simmons B.A."/>
            <person name="Magnuson J.K."/>
            <person name="Henrissat B."/>
            <person name="Mortensen U.H."/>
            <person name="Larsen T.O."/>
            <person name="De vries R.P."/>
            <person name="Grigoriev I.V."/>
            <person name="Machida M."/>
            <person name="Baker S.E."/>
            <person name="Andersen M.R."/>
        </authorList>
    </citation>
    <scope>NUCLEOTIDE SEQUENCE [LARGE SCALE GENOMIC DNA]</scope>
    <source>
        <strain evidence="1 2">CBS 126849</strain>
    </source>
</reference>
<dbReference type="Gene3D" id="2.40.110.10">
    <property type="entry name" value="Butyryl-CoA Dehydrogenase, subunit A, domain 2"/>
    <property type="match status" value="1"/>
</dbReference>
<name>A0A5N6E5X2_9EURO</name>
<dbReference type="EMBL" id="ML733993">
    <property type="protein sequence ID" value="KAB8212709.1"/>
    <property type="molecule type" value="Genomic_DNA"/>
</dbReference>
<dbReference type="Proteomes" id="UP000326799">
    <property type="component" value="Unassembled WGS sequence"/>
</dbReference>
<dbReference type="InterPro" id="IPR009100">
    <property type="entry name" value="AcylCoA_DH/oxidase_NM_dom_sf"/>
</dbReference>